<sequence>MRPLGALELIEANADPGSWHSWDVPVVPADRDPLYEQALTRARERSGTDEAVVTGRARIGGHEVALIVSEFRFLGGSIGRDAAGRIVAAVRRATAERLPLLAATSSGGTRMQEGTPAFVTMVDISRAVVEHKAAGLPYLVYLRHPTTGGVFASWGSLGHVTVAEPGALIGFLGPSVYEAIEGHPFPGGVQVAENLVAKGIIDAVVPPDRLVEIATKALALLAGPVRGSRPRISDTSVAVCPRDPWDSIRLSRHPDRPGVRELLRIGADNVVALSGTGAGEPGRHMVCALASFQGVGCVLIGQDRRAQAGGGSLGPDDLRAARRGIHVAQELGRPLVCVIDTPGAELSAAAEERALAGEIARCLADLVQLTVPSVSVLLGEGCGGGALALLPSQVCIAAEHAWLSPLPPEGASVILYGDTRLAADTARRQRVGSHDLLVDGVVRVVVPEPVPAHENPEDFCRRVSAAIGSQLHQQLAHLPQDRGTGWHDRCGAAARPMPE</sequence>
<dbReference type="RefSeq" id="WP_379514369.1">
    <property type="nucleotide sequence ID" value="NZ_JBHSPA010000016.1"/>
</dbReference>
<dbReference type="Pfam" id="PF01039">
    <property type="entry name" value="Carboxyl_trans"/>
    <property type="match status" value="1"/>
</dbReference>
<comment type="caution">
    <text evidence="5">The sequence shown here is derived from an EMBL/GenBank/DDBJ whole genome shotgun (WGS) entry which is preliminary data.</text>
</comment>
<dbReference type="InterPro" id="IPR011763">
    <property type="entry name" value="COA_CT_C"/>
</dbReference>
<evidence type="ECO:0000259" key="3">
    <source>
        <dbReference type="PROSITE" id="PS50980"/>
    </source>
</evidence>
<keyword evidence="6" id="KW-1185">Reference proteome</keyword>
<name>A0ABW1CIZ5_9ACTN</name>
<dbReference type="PROSITE" id="PS50989">
    <property type="entry name" value="COA_CT_CTER"/>
    <property type="match status" value="1"/>
</dbReference>
<protein>
    <submittedName>
        <fullName evidence="5">Carboxyl transferase domain-containing protein</fullName>
    </submittedName>
</protein>
<dbReference type="Proteomes" id="UP001596058">
    <property type="component" value="Unassembled WGS sequence"/>
</dbReference>
<organism evidence="5 6">
    <name type="scientific">Nonomuraea insulae</name>
    <dbReference type="NCBI Taxonomy" id="1616787"/>
    <lineage>
        <taxon>Bacteria</taxon>
        <taxon>Bacillati</taxon>
        <taxon>Actinomycetota</taxon>
        <taxon>Actinomycetes</taxon>
        <taxon>Streptosporangiales</taxon>
        <taxon>Streptosporangiaceae</taxon>
        <taxon>Nonomuraea</taxon>
    </lineage>
</organism>
<dbReference type="PANTHER" id="PTHR42995:SF5">
    <property type="entry name" value="ACETYL-COENZYME A CARBOXYLASE CARBOXYL TRANSFERASE SUBUNIT BETA, CHLOROPLASTIC"/>
    <property type="match status" value="1"/>
</dbReference>
<dbReference type="InterPro" id="IPR034733">
    <property type="entry name" value="AcCoA_carboxyl_beta"/>
</dbReference>
<dbReference type="SUPFAM" id="SSF52096">
    <property type="entry name" value="ClpP/crotonase"/>
    <property type="match status" value="2"/>
</dbReference>
<feature type="domain" description="CoA carboxyltransferase N-terminal" evidence="3">
    <location>
        <begin position="1"/>
        <end position="236"/>
    </location>
</feature>
<dbReference type="EMBL" id="JBHSPA010000016">
    <property type="protein sequence ID" value="MFC5824613.1"/>
    <property type="molecule type" value="Genomic_DNA"/>
</dbReference>
<accession>A0ABW1CIZ5</accession>
<dbReference type="PRINTS" id="PR01070">
    <property type="entry name" value="ACCCTRFRASEB"/>
</dbReference>
<gene>
    <name evidence="5" type="ORF">ACFPZ3_12215</name>
</gene>
<feature type="domain" description="CoA carboxyltransferase C-terminal" evidence="4">
    <location>
        <begin position="206"/>
        <end position="473"/>
    </location>
</feature>
<dbReference type="PANTHER" id="PTHR42995">
    <property type="entry name" value="ACETYL-COENZYME A CARBOXYLASE CARBOXYL TRANSFERASE SUBUNIT BETA, CHLOROPLASTIC"/>
    <property type="match status" value="1"/>
</dbReference>
<dbReference type="InterPro" id="IPR000438">
    <property type="entry name" value="Acetyl_CoA_COase_Trfase_b_su"/>
</dbReference>
<dbReference type="PROSITE" id="PS50980">
    <property type="entry name" value="COA_CT_NTER"/>
    <property type="match status" value="1"/>
</dbReference>
<dbReference type="GO" id="GO:0016740">
    <property type="term" value="F:transferase activity"/>
    <property type="evidence" value="ECO:0007669"/>
    <property type="project" value="UniProtKB-KW"/>
</dbReference>
<dbReference type="Gene3D" id="3.90.226.10">
    <property type="entry name" value="2-enoyl-CoA Hydratase, Chain A, domain 1"/>
    <property type="match status" value="2"/>
</dbReference>
<feature type="region of interest" description="Disordered" evidence="2">
    <location>
        <begin position="480"/>
        <end position="499"/>
    </location>
</feature>
<keyword evidence="1 5" id="KW-0808">Transferase</keyword>
<reference evidence="6" key="1">
    <citation type="journal article" date="2019" name="Int. J. Syst. Evol. Microbiol.">
        <title>The Global Catalogue of Microorganisms (GCM) 10K type strain sequencing project: providing services to taxonomists for standard genome sequencing and annotation.</title>
        <authorList>
            <consortium name="The Broad Institute Genomics Platform"/>
            <consortium name="The Broad Institute Genome Sequencing Center for Infectious Disease"/>
            <person name="Wu L."/>
            <person name="Ma J."/>
        </authorList>
    </citation>
    <scope>NUCLEOTIDE SEQUENCE [LARGE SCALE GENOMIC DNA]</scope>
    <source>
        <strain evidence="6">CCUG 53903</strain>
    </source>
</reference>
<dbReference type="InterPro" id="IPR011762">
    <property type="entry name" value="COA_CT_N"/>
</dbReference>
<evidence type="ECO:0000256" key="1">
    <source>
        <dbReference type="ARBA" id="ARBA00022679"/>
    </source>
</evidence>
<evidence type="ECO:0000313" key="5">
    <source>
        <dbReference type="EMBL" id="MFC5824613.1"/>
    </source>
</evidence>
<evidence type="ECO:0000313" key="6">
    <source>
        <dbReference type="Proteomes" id="UP001596058"/>
    </source>
</evidence>
<dbReference type="InterPro" id="IPR029045">
    <property type="entry name" value="ClpP/crotonase-like_dom_sf"/>
</dbReference>
<evidence type="ECO:0000256" key="2">
    <source>
        <dbReference type="SAM" id="MobiDB-lite"/>
    </source>
</evidence>
<evidence type="ECO:0000259" key="4">
    <source>
        <dbReference type="PROSITE" id="PS50989"/>
    </source>
</evidence>
<proteinExistence type="predicted"/>